<dbReference type="InterPro" id="IPR006880">
    <property type="entry name" value="INO80B_C"/>
</dbReference>
<dbReference type="Proteomes" id="UP000590412">
    <property type="component" value="Unassembled WGS sequence"/>
</dbReference>
<sequence length="377" mass="42955">MAKAKIVVSSEEDEEVSNTNFSDEESPLESDSNDNGDIDEYDEEEEYEPQPKSSKSSARSRRRKAVDTLEEDEDKEDFEGEPTSSSNDEEEDDLDTNFEHELSELDDDLEPKNYDDDIDDDAEESEELSTKPTTQKGKKSIKITIKPPTRKPAKGSSEAPSETLGSSRSTRKRQVNYYQDDADGFSEDLSDMETPPPNTSKRVKIKAVPVHKPQQNPHLDPDLILTDEEEEYNPNAANDVSKMTERQRARLNTDVSGAIEDPYFDLDVSGKKQKQKKVKEETEEEIALRKAENARKRLDYKNKILEEEKRDTLNKLLKRRATKSRETIAEDKEGSVGVDEDSKSYYKERRATLNHPALIRYVNNTTTLNGNSVLAYK</sequence>
<feature type="compositionally biased region" description="Acidic residues" evidence="2">
    <location>
        <begin position="116"/>
        <end position="127"/>
    </location>
</feature>
<organism evidence="4 5">
    <name type="scientific">Candida parapsilosis</name>
    <name type="common">Yeast</name>
    <dbReference type="NCBI Taxonomy" id="5480"/>
    <lineage>
        <taxon>Eukaryota</taxon>
        <taxon>Fungi</taxon>
        <taxon>Dikarya</taxon>
        <taxon>Ascomycota</taxon>
        <taxon>Saccharomycotina</taxon>
        <taxon>Pichiomycetes</taxon>
        <taxon>Debaryomycetaceae</taxon>
        <taxon>Candida/Lodderomyces clade</taxon>
        <taxon>Candida</taxon>
    </lineage>
</organism>
<dbReference type="EMBL" id="JABWAB010000004">
    <property type="protein sequence ID" value="KAF6052519.1"/>
    <property type="molecule type" value="Genomic_DNA"/>
</dbReference>
<feature type="compositionally biased region" description="Acidic residues" evidence="2">
    <location>
        <begin position="68"/>
        <end position="80"/>
    </location>
</feature>
<feature type="coiled-coil region" evidence="1">
    <location>
        <begin position="272"/>
        <end position="311"/>
    </location>
</feature>
<dbReference type="AlphaFoldDB" id="A0A8X7NKN1"/>
<dbReference type="Pfam" id="PF04795">
    <property type="entry name" value="PAPA-1"/>
    <property type="match status" value="1"/>
</dbReference>
<feature type="compositionally biased region" description="Acidic residues" evidence="2">
    <location>
        <begin position="10"/>
        <end position="48"/>
    </location>
</feature>
<evidence type="ECO:0000259" key="3">
    <source>
        <dbReference type="SMART" id="SM01406"/>
    </source>
</evidence>
<gene>
    <name evidence="4" type="ORF">FOB60_002775</name>
</gene>
<comment type="caution">
    <text evidence="4">The sequence shown here is derived from an EMBL/GenBank/DDBJ whole genome shotgun (WGS) entry which is preliminary data.</text>
</comment>
<feature type="compositionally biased region" description="Polar residues" evidence="2">
    <location>
        <begin position="158"/>
        <end position="168"/>
    </location>
</feature>
<proteinExistence type="predicted"/>
<dbReference type="OrthoDB" id="2021186at2759"/>
<evidence type="ECO:0000256" key="2">
    <source>
        <dbReference type="SAM" id="MobiDB-lite"/>
    </source>
</evidence>
<evidence type="ECO:0000256" key="1">
    <source>
        <dbReference type="SAM" id="Coils"/>
    </source>
</evidence>
<protein>
    <submittedName>
        <fullName evidence="4">PAPA-1-like conserved region family protein</fullName>
    </submittedName>
</protein>
<evidence type="ECO:0000313" key="5">
    <source>
        <dbReference type="Proteomes" id="UP000590412"/>
    </source>
</evidence>
<keyword evidence="1" id="KW-0175">Coiled coil</keyword>
<feature type="region of interest" description="Disordered" evidence="2">
    <location>
        <begin position="234"/>
        <end position="254"/>
    </location>
</feature>
<evidence type="ECO:0000313" key="4">
    <source>
        <dbReference type="EMBL" id="KAF6052519.1"/>
    </source>
</evidence>
<feature type="region of interest" description="Disordered" evidence="2">
    <location>
        <begin position="1"/>
        <end position="221"/>
    </location>
</feature>
<accession>A0A8X7NKN1</accession>
<name>A0A8X7NKN1_CANPA</name>
<feature type="domain" description="INO80 complex subunit B-like conserved region" evidence="3">
    <location>
        <begin position="285"/>
        <end position="373"/>
    </location>
</feature>
<dbReference type="SMART" id="SM01406">
    <property type="entry name" value="PAPA-1"/>
    <property type="match status" value="1"/>
</dbReference>
<feature type="compositionally biased region" description="Acidic residues" evidence="2">
    <location>
        <begin position="180"/>
        <end position="191"/>
    </location>
</feature>
<reference evidence="4" key="1">
    <citation type="submission" date="2020-03" db="EMBL/GenBank/DDBJ databases">
        <title>FDA dAtabase for Regulatory Grade micrObial Sequences (FDA-ARGOS): Supporting development and validation of Infectious Disease Dx tests.</title>
        <authorList>
            <person name="Campos J."/>
            <person name="Goldberg B."/>
            <person name="Tallon L."/>
            <person name="Sadzewicz L."/>
            <person name="Vavikolanu K."/>
            <person name="Mehta A."/>
            <person name="Aluvathingal J."/>
            <person name="Nadendla S."/>
            <person name="Nandy P."/>
            <person name="Geyer C."/>
            <person name="Yan Y."/>
            <person name="Sichtig H."/>
        </authorList>
    </citation>
    <scope>NUCLEOTIDE SEQUENCE [LARGE SCALE GENOMIC DNA]</scope>
    <source>
        <strain evidence="4">FDAARGOS_652</strain>
    </source>
</reference>
<feature type="compositionally biased region" description="Acidic residues" evidence="2">
    <location>
        <begin position="87"/>
        <end position="96"/>
    </location>
</feature>
<dbReference type="GO" id="GO:0031011">
    <property type="term" value="C:Ino80 complex"/>
    <property type="evidence" value="ECO:0007669"/>
    <property type="project" value="InterPro"/>
</dbReference>